<dbReference type="InterPro" id="IPR051095">
    <property type="entry name" value="Dros_DevTransReg"/>
</dbReference>
<feature type="compositionally biased region" description="Basic residues" evidence="4">
    <location>
        <begin position="370"/>
        <end position="383"/>
    </location>
</feature>
<sequence>MKEPLVVIHTARRYRSFLIIIMYEIKIIFNVKRGYYLCLKLPSLQEILLGTDRVVVVQSGTVPARVECNWNRIFRTTARTIQMDKSVYCTVRWSNHSNNVNRFLSVNYAEEKYTDVALACDGHILKAHKMILAGCSPYFEDLFSMYSVANLCVAIEGIAYPILQLVLEFMYSGEIRVKHSELENLVKAGVQLKVKGLDAIKLNDLTRGAERTTVIARPSDNNPNHKVVKLTRPVASVTKSSQNPPDLAAPVNVKSPPRKMEPLQVQQERLKPIPKPVTFYGQKPGATSTPLPKHKQEPLKSLEGSKSPDALSKLKIGTDSQEEQSSATSPAKTVTSSSDPKRKVGEWLDSLEPAEQKEESEETEPEPRPRQTRKRMTKPRAPRVVKGTKGPRAVKRLRGTNGVDGNEDLQEPVAIERDEEAGTDPATSPGKILSPIKESPVKNNPVPEVLGAGMKSDPAFPIVLKEEVTSAIDSEERNQEEEEPVPVPKKKEEITTTRSRTIKKPARMADAEFEFDTEVAHTKKRRSRKADEAEADSAEGESAQPDVQTPPKRRKGNAFLSFSADFRAKLQEEYPGETRKEITKRLGLLWQNIDQAIKDKYQDTDSKPKKDK</sequence>
<dbReference type="Gene3D" id="1.10.30.10">
    <property type="entry name" value="High mobility group box domain"/>
    <property type="match status" value="1"/>
</dbReference>
<dbReference type="PANTHER" id="PTHR23110">
    <property type="entry name" value="BTB DOMAIN TRANSCRIPTION FACTOR"/>
    <property type="match status" value="1"/>
</dbReference>
<dbReference type="PROSITE" id="PS50097">
    <property type="entry name" value="BTB"/>
    <property type="match status" value="1"/>
</dbReference>
<evidence type="ECO:0008006" key="9">
    <source>
        <dbReference type="Google" id="ProtNLM"/>
    </source>
</evidence>
<dbReference type="PROSITE" id="PS50118">
    <property type="entry name" value="HMG_BOX_2"/>
    <property type="match status" value="1"/>
</dbReference>
<organism evidence="7 8">
    <name type="scientific">Apolygus lucorum</name>
    <name type="common">Small green plant bug</name>
    <name type="synonym">Lygocoris lucorum</name>
    <dbReference type="NCBI Taxonomy" id="248454"/>
    <lineage>
        <taxon>Eukaryota</taxon>
        <taxon>Metazoa</taxon>
        <taxon>Ecdysozoa</taxon>
        <taxon>Arthropoda</taxon>
        <taxon>Hexapoda</taxon>
        <taxon>Insecta</taxon>
        <taxon>Pterygota</taxon>
        <taxon>Neoptera</taxon>
        <taxon>Paraneoptera</taxon>
        <taxon>Hemiptera</taxon>
        <taxon>Heteroptera</taxon>
        <taxon>Panheteroptera</taxon>
        <taxon>Cimicomorpha</taxon>
        <taxon>Miridae</taxon>
        <taxon>Mirini</taxon>
        <taxon>Apolygus</taxon>
    </lineage>
</organism>
<evidence type="ECO:0000256" key="2">
    <source>
        <dbReference type="ARBA" id="ARBA00023242"/>
    </source>
</evidence>
<dbReference type="GO" id="GO:0003677">
    <property type="term" value="F:DNA binding"/>
    <property type="evidence" value="ECO:0007669"/>
    <property type="project" value="UniProtKB-UniRule"/>
</dbReference>
<comment type="caution">
    <text evidence="7">The sequence shown here is derived from an EMBL/GenBank/DDBJ whole genome shotgun (WGS) entry which is preliminary data.</text>
</comment>
<dbReference type="SMART" id="SM00398">
    <property type="entry name" value="HMG"/>
    <property type="match status" value="1"/>
</dbReference>
<dbReference type="CDD" id="cd18315">
    <property type="entry name" value="BTB_POZ_BAB-like"/>
    <property type="match status" value="1"/>
</dbReference>
<name>A0A8S9XPV8_APOLU</name>
<keyword evidence="8" id="KW-1185">Reference proteome</keyword>
<dbReference type="AlphaFoldDB" id="A0A8S9XPV8"/>
<reference evidence="7" key="1">
    <citation type="journal article" date="2021" name="Mol. Ecol. Resour.">
        <title>Apolygus lucorum genome provides insights into omnivorousness and mesophyll feeding.</title>
        <authorList>
            <person name="Liu Y."/>
            <person name="Liu H."/>
            <person name="Wang H."/>
            <person name="Huang T."/>
            <person name="Liu B."/>
            <person name="Yang B."/>
            <person name="Yin L."/>
            <person name="Li B."/>
            <person name="Zhang Y."/>
            <person name="Zhang S."/>
            <person name="Jiang F."/>
            <person name="Zhang X."/>
            <person name="Ren Y."/>
            <person name="Wang B."/>
            <person name="Wang S."/>
            <person name="Lu Y."/>
            <person name="Wu K."/>
            <person name="Fan W."/>
            <person name="Wang G."/>
        </authorList>
    </citation>
    <scope>NUCLEOTIDE SEQUENCE</scope>
    <source>
        <strain evidence="7">12Hb</strain>
    </source>
</reference>
<dbReference type="SUPFAM" id="SSF47095">
    <property type="entry name" value="HMG-box"/>
    <property type="match status" value="1"/>
</dbReference>
<dbReference type="Gene3D" id="3.30.710.10">
    <property type="entry name" value="Potassium Channel Kv1.1, Chain A"/>
    <property type="match status" value="1"/>
</dbReference>
<dbReference type="SUPFAM" id="SSF54695">
    <property type="entry name" value="POZ domain"/>
    <property type="match status" value="1"/>
</dbReference>
<evidence type="ECO:0000313" key="7">
    <source>
        <dbReference type="EMBL" id="KAF6210331.1"/>
    </source>
</evidence>
<evidence type="ECO:0000256" key="4">
    <source>
        <dbReference type="SAM" id="MobiDB-lite"/>
    </source>
</evidence>
<feature type="domain" description="BTB" evidence="5">
    <location>
        <begin position="114"/>
        <end position="179"/>
    </location>
</feature>
<accession>A0A8S9XPV8</accession>
<keyword evidence="2 3" id="KW-0539">Nucleus</keyword>
<feature type="compositionally biased region" description="Polar residues" evidence="4">
    <location>
        <begin position="323"/>
        <end position="338"/>
    </location>
</feature>
<dbReference type="GO" id="GO:0005634">
    <property type="term" value="C:nucleus"/>
    <property type="evidence" value="ECO:0007669"/>
    <property type="project" value="UniProtKB-SubCell"/>
</dbReference>
<dbReference type="PANTHER" id="PTHR23110:SF109">
    <property type="entry name" value="FI07618P-RELATED"/>
    <property type="match status" value="1"/>
</dbReference>
<protein>
    <recommendedName>
        <fullName evidence="9">BTB domain-containing protein</fullName>
    </recommendedName>
</protein>
<dbReference type="Pfam" id="PF00505">
    <property type="entry name" value="HMG_box"/>
    <property type="match status" value="1"/>
</dbReference>
<dbReference type="InterPro" id="IPR011333">
    <property type="entry name" value="SKP1/BTB/POZ_sf"/>
</dbReference>
<feature type="DNA-binding region" description="HMG box" evidence="3">
    <location>
        <begin position="552"/>
        <end position="612"/>
    </location>
</feature>
<dbReference type="SMART" id="SM00225">
    <property type="entry name" value="BTB"/>
    <property type="match status" value="1"/>
</dbReference>
<keyword evidence="3" id="KW-0238">DNA-binding</keyword>
<proteinExistence type="predicted"/>
<dbReference type="GO" id="GO:0006357">
    <property type="term" value="P:regulation of transcription by RNA polymerase II"/>
    <property type="evidence" value="ECO:0007669"/>
    <property type="project" value="TreeGrafter"/>
</dbReference>
<evidence type="ECO:0000313" key="8">
    <source>
        <dbReference type="Proteomes" id="UP000466442"/>
    </source>
</evidence>
<dbReference type="InterPro" id="IPR036910">
    <property type="entry name" value="HMG_box_dom_sf"/>
</dbReference>
<comment type="subcellular location">
    <subcellularLocation>
        <location evidence="1">Nucleus</location>
    </subcellularLocation>
</comment>
<dbReference type="Pfam" id="PF00651">
    <property type="entry name" value="BTB"/>
    <property type="match status" value="1"/>
</dbReference>
<dbReference type="InterPro" id="IPR009071">
    <property type="entry name" value="HMG_box_dom"/>
</dbReference>
<dbReference type="InterPro" id="IPR000210">
    <property type="entry name" value="BTB/POZ_dom"/>
</dbReference>
<feature type="region of interest" description="Disordered" evidence="4">
    <location>
        <begin position="236"/>
        <end position="455"/>
    </location>
</feature>
<evidence type="ECO:0000259" key="6">
    <source>
        <dbReference type="PROSITE" id="PS50118"/>
    </source>
</evidence>
<feature type="domain" description="HMG box" evidence="6">
    <location>
        <begin position="552"/>
        <end position="612"/>
    </location>
</feature>
<gene>
    <name evidence="7" type="ORF">GE061_013435</name>
</gene>
<evidence type="ECO:0000259" key="5">
    <source>
        <dbReference type="PROSITE" id="PS50097"/>
    </source>
</evidence>
<evidence type="ECO:0000256" key="3">
    <source>
        <dbReference type="PROSITE-ProRule" id="PRU00267"/>
    </source>
</evidence>
<feature type="region of interest" description="Disordered" evidence="4">
    <location>
        <begin position="470"/>
        <end position="558"/>
    </location>
</feature>
<dbReference type="OrthoDB" id="6482909at2759"/>
<evidence type="ECO:0000256" key="1">
    <source>
        <dbReference type="ARBA" id="ARBA00004123"/>
    </source>
</evidence>
<dbReference type="EMBL" id="WIXP02000005">
    <property type="protein sequence ID" value="KAF6210331.1"/>
    <property type="molecule type" value="Genomic_DNA"/>
</dbReference>
<dbReference type="Proteomes" id="UP000466442">
    <property type="component" value="Linkage Group LG5"/>
</dbReference>